<keyword evidence="2" id="KW-0808">Transferase</keyword>
<keyword evidence="5" id="KW-1185">Reference proteome</keyword>
<dbReference type="EMBL" id="BQKI01000022">
    <property type="protein sequence ID" value="GJN12180.1"/>
    <property type="molecule type" value="Genomic_DNA"/>
</dbReference>
<comment type="caution">
    <text evidence="4">The sequence shown here is derived from an EMBL/GenBank/DDBJ whole genome shotgun (WGS) entry which is preliminary data.</text>
</comment>
<dbReference type="GO" id="GO:0016747">
    <property type="term" value="F:acyltransferase activity, transferring groups other than amino-acyl groups"/>
    <property type="evidence" value="ECO:0007669"/>
    <property type="project" value="UniProtKB-ARBA"/>
</dbReference>
<comment type="similarity">
    <text evidence="1">Belongs to the plant acyltransferase family.</text>
</comment>
<accession>A0AAV5DPR8</accession>
<sequence length="284" mass="30760">MGRQVQNVLCVREVSRILVRASDSSMEPHVLAVSNLDLVPQRIQGSLFCMYPKPPSTTTGGFDAVVDAFRSGLPSLLNHFFPLAGRLVTNPISGLPEVDCGNQGAELVVGEAASSALSSLDYGAIGPLTRAAQLPYAEDVALSVQVVSFACGGFTVAWCSHHVLMDGGALTLLVRAWSELARSGTLFRPRRPPSYGTWLHEWFTPLDPARQVDVLTLERSLVERLYRVDASVMARLRDAATGRATRAEAFSAYLWKVVARVVGVTLLASVGYQGQHLDSIRSEH</sequence>
<reference evidence="4" key="1">
    <citation type="journal article" date="2018" name="DNA Res.">
        <title>Multiple hybrid de novo genome assembly of finger millet, an orphan allotetraploid crop.</title>
        <authorList>
            <person name="Hatakeyama M."/>
            <person name="Aluri S."/>
            <person name="Balachadran M.T."/>
            <person name="Sivarajan S.R."/>
            <person name="Patrignani A."/>
            <person name="Gruter S."/>
            <person name="Poveda L."/>
            <person name="Shimizu-Inatsugi R."/>
            <person name="Baeten J."/>
            <person name="Francoijs K.J."/>
            <person name="Nataraja K.N."/>
            <person name="Reddy Y.A.N."/>
            <person name="Phadnis S."/>
            <person name="Ravikumar R.L."/>
            <person name="Schlapbach R."/>
            <person name="Sreeman S.M."/>
            <person name="Shimizu K.K."/>
        </authorList>
    </citation>
    <scope>NUCLEOTIDE SEQUENCE</scope>
</reference>
<dbReference type="AlphaFoldDB" id="A0AAV5DPR8"/>
<evidence type="ECO:0000256" key="3">
    <source>
        <dbReference type="ARBA" id="ARBA00023315"/>
    </source>
</evidence>
<proteinExistence type="inferred from homology"/>
<dbReference type="Pfam" id="PF02458">
    <property type="entry name" value="Transferase"/>
    <property type="match status" value="1"/>
</dbReference>
<dbReference type="PANTHER" id="PTHR31642:SF160">
    <property type="entry name" value="HXXXD-TYPE ACYL-TRANSFERASE FAMILY PROTEIN"/>
    <property type="match status" value="1"/>
</dbReference>
<dbReference type="SUPFAM" id="SSF52777">
    <property type="entry name" value="CoA-dependent acyltransferases"/>
    <property type="match status" value="1"/>
</dbReference>
<dbReference type="InterPro" id="IPR023213">
    <property type="entry name" value="CAT-like_dom_sf"/>
</dbReference>
<name>A0AAV5DPR8_ELECO</name>
<dbReference type="PANTHER" id="PTHR31642">
    <property type="entry name" value="TRICHOTHECENE 3-O-ACETYLTRANSFERASE"/>
    <property type="match status" value="1"/>
</dbReference>
<gene>
    <name evidence="4" type="primary">ga30437</name>
    <name evidence="4" type="ORF">PR202_ga30437</name>
</gene>
<dbReference type="Proteomes" id="UP001054889">
    <property type="component" value="Unassembled WGS sequence"/>
</dbReference>
<evidence type="ECO:0000313" key="4">
    <source>
        <dbReference type="EMBL" id="GJN12180.1"/>
    </source>
</evidence>
<organism evidence="4 5">
    <name type="scientific">Eleusine coracana subsp. coracana</name>
    <dbReference type="NCBI Taxonomy" id="191504"/>
    <lineage>
        <taxon>Eukaryota</taxon>
        <taxon>Viridiplantae</taxon>
        <taxon>Streptophyta</taxon>
        <taxon>Embryophyta</taxon>
        <taxon>Tracheophyta</taxon>
        <taxon>Spermatophyta</taxon>
        <taxon>Magnoliopsida</taxon>
        <taxon>Liliopsida</taxon>
        <taxon>Poales</taxon>
        <taxon>Poaceae</taxon>
        <taxon>PACMAD clade</taxon>
        <taxon>Chloridoideae</taxon>
        <taxon>Cynodonteae</taxon>
        <taxon>Eleusininae</taxon>
        <taxon>Eleusine</taxon>
    </lineage>
</organism>
<protein>
    <submittedName>
        <fullName evidence="4">Uncharacterized protein</fullName>
    </submittedName>
</protein>
<reference evidence="4" key="2">
    <citation type="submission" date="2021-12" db="EMBL/GenBank/DDBJ databases">
        <title>Resequencing data analysis of finger millet.</title>
        <authorList>
            <person name="Hatakeyama M."/>
            <person name="Aluri S."/>
            <person name="Balachadran M.T."/>
            <person name="Sivarajan S.R."/>
            <person name="Poveda L."/>
            <person name="Shimizu-Inatsugi R."/>
            <person name="Schlapbach R."/>
            <person name="Sreeman S.M."/>
            <person name="Shimizu K.K."/>
        </authorList>
    </citation>
    <scope>NUCLEOTIDE SEQUENCE</scope>
</reference>
<dbReference type="Gene3D" id="3.30.559.10">
    <property type="entry name" value="Chloramphenicol acetyltransferase-like domain"/>
    <property type="match status" value="1"/>
</dbReference>
<evidence type="ECO:0000313" key="5">
    <source>
        <dbReference type="Proteomes" id="UP001054889"/>
    </source>
</evidence>
<evidence type="ECO:0000256" key="2">
    <source>
        <dbReference type="ARBA" id="ARBA00022679"/>
    </source>
</evidence>
<dbReference type="InterPro" id="IPR050317">
    <property type="entry name" value="Plant_Fungal_Acyltransferase"/>
</dbReference>
<keyword evidence="3" id="KW-0012">Acyltransferase</keyword>
<evidence type="ECO:0000256" key="1">
    <source>
        <dbReference type="ARBA" id="ARBA00009861"/>
    </source>
</evidence>